<comment type="caution">
    <text evidence="1">The sequence shown here is derived from an EMBL/GenBank/DDBJ whole genome shotgun (WGS) entry which is preliminary data.</text>
</comment>
<dbReference type="EMBL" id="JABSTQ010003326">
    <property type="protein sequence ID" value="KAG0443494.1"/>
    <property type="molecule type" value="Genomic_DNA"/>
</dbReference>
<sequence>MVSTAYLRCLWLDKFSEIYTTPMPFYTDEGEVMVQTMCSRRICNYCHVERLSCRVLELPCMLDQLELLILLPDVQSDLDFIEDNILADDVQSFERMYTRNPLDIMLPKFTLDQLVTLVPYLHDVGVRDIFDKEHSDLTGISATQKTSPPRPTLDDSPGGICTPTSTLPSYSDGSLPMRPFCTLTDFSTKLLLHLLRENDGPNVCVSPFGVTVALSMALAGAGEVTSTQMVNVMGAIDANALYRTCEKISSMLNSAESHTKATERQLPKVVKPSDVSTHTRMVLVSAIYFRGLWGEAFMKATKSQFYVTPTET</sequence>
<name>A0AC60QWU0_IXOPE</name>
<keyword evidence="2" id="KW-1185">Reference proteome</keyword>
<reference evidence="1 2" key="1">
    <citation type="journal article" date="2020" name="Cell">
        <title>Large-Scale Comparative Analyses of Tick Genomes Elucidate Their Genetic Diversity and Vector Capacities.</title>
        <authorList>
            <consortium name="Tick Genome and Microbiome Consortium (TIGMIC)"/>
            <person name="Jia N."/>
            <person name="Wang J."/>
            <person name="Shi W."/>
            <person name="Du L."/>
            <person name="Sun Y."/>
            <person name="Zhan W."/>
            <person name="Jiang J.F."/>
            <person name="Wang Q."/>
            <person name="Zhang B."/>
            <person name="Ji P."/>
            <person name="Bell-Sakyi L."/>
            <person name="Cui X.M."/>
            <person name="Yuan T.T."/>
            <person name="Jiang B.G."/>
            <person name="Yang W.F."/>
            <person name="Lam T.T."/>
            <person name="Chang Q.C."/>
            <person name="Ding S.J."/>
            <person name="Wang X.J."/>
            <person name="Zhu J.G."/>
            <person name="Ruan X.D."/>
            <person name="Zhao L."/>
            <person name="Wei J.T."/>
            <person name="Ye R.Z."/>
            <person name="Que T.C."/>
            <person name="Du C.H."/>
            <person name="Zhou Y.H."/>
            <person name="Cheng J.X."/>
            <person name="Dai P.F."/>
            <person name="Guo W.B."/>
            <person name="Han X.H."/>
            <person name="Huang E.J."/>
            <person name="Li L.F."/>
            <person name="Wei W."/>
            <person name="Gao Y.C."/>
            <person name="Liu J.Z."/>
            <person name="Shao H.Z."/>
            <person name="Wang X."/>
            <person name="Wang C.C."/>
            <person name="Yang T.C."/>
            <person name="Huo Q.B."/>
            <person name="Li W."/>
            <person name="Chen H.Y."/>
            <person name="Chen S.E."/>
            <person name="Zhou L.G."/>
            <person name="Ni X.B."/>
            <person name="Tian J.H."/>
            <person name="Sheng Y."/>
            <person name="Liu T."/>
            <person name="Pan Y.S."/>
            <person name="Xia L.Y."/>
            <person name="Li J."/>
            <person name="Zhao F."/>
            <person name="Cao W.C."/>
        </authorList>
    </citation>
    <scope>NUCLEOTIDE SEQUENCE [LARGE SCALE GENOMIC DNA]</scope>
    <source>
        <strain evidence="1">Iper-2018</strain>
    </source>
</reference>
<organism evidence="1 2">
    <name type="scientific">Ixodes persulcatus</name>
    <name type="common">Taiga tick</name>
    <dbReference type="NCBI Taxonomy" id="34615"/>
    <lineage>
        <taxon>Eukaryota</taxon>
        <taxon>Metazoa</taxon>
        <taxon>Ecdysozoa</taxon>
        <taxon>Arthropoda</taxon>
        <taxon>Chelicerata</taxon>
        <taxon>Arachnida</taxon>
        <taxon>Acari</taxon>
        <taxon>Parasitiformes</taxon>
        <taxon>Ixodida</taxon>
        <taxon>Ixodoidea</taxon>
        <taxon>Ixodidae</taxon>
        <taxon>Ixodinae</taxon>
        <taxon>Ixodes</taxon>
    </lineage>
</organism>
<feature type="non-terminal residue" evidence="1">
    <location>
        <position position="312"/>
    </location>
</feature>
<dbReference type="Proteomes" id="UP000805193">
    <property type="component" value="Unassembled WGS sequence"/>
</dbReference>
<proteinExistence type="predicted"/>
<evidence type="ECO:0000313" key="1">
    <source>
        <dbReference type="EMBL" id="KAG0443494.1"/>
    </source>
</evidence>
<gene>
    <name evidence="1" type="ORF">HPB47_014853</name>
</gene>
<evidence type="ECO:0000313" key="2">
    <source>
        <dbReference type="Proteomes" id="UP000805193"/>
    </source>
</evidence>
<accession>A0AC60QWU0</accession>
<protein>
    <submittedName>
        <fullName evidence="1">Uncharacterized protein</fullName>
    </submittedName>
</protein>